<dbReference type="RefSeq" id="WP_094075740.1">
    <property type="nucleotide sequence ID" value="NZ_NBYO01000001.1"/>
</dbReference>
<evidence type="ECO:0000256" key="12">
    <source>
        <dbReference type="ARBA" id="ARBA00033342"/>
    </source>
</evidence>
<comment type="similarity">
    <text evidence="2 13">Belongs to the OXA1/ALB3/YidC family. Type 1 subfamily.</text>
</comment>
<evidence type="ECO:0000259" key="16">
    <source>
        <dbReference type="Pfam" id="PF14849"/>
    </source>
</evidence>
<keyword evidence="10 13" id="KW-0143">Chaperone</keyword>
<dbReference type="NCBIfam" id="TIGR03592">
    <property type="entry name" value="yidC_oxa1_cterm"/>
    <property type="match status" value="1"/>
</dbReference>
<feature type="compositionally biased region" description="Polar residues" evidence="14">
    <location>
        <begin position="78"/>
        <end position="88"/>
    </location>
</feature>
<feature type="transmembrane region" description="Helical" evidence="13">
    <location>
        <begin position="507"/>
        <end position="526"/>
    </location>
</feature>
<feature type="transmembrane region" description="Helical" evidence="13">
    <location>
        <begin position="453"/>
        <end position="474"/>
    </location>
</feature>
<dbReference type="GO" id="GO:0015031">
    <property type="term" value="P:protein transport"/>
    <property type="evidence" value="ECO:0007669"/>
    <property type="project" value="UniProtKB-KW"/>
</dbReference>
<evidence type="ECO:0000259" key="15">
    <source>
        <dbReference type="Pfam" id="PF02096"/>
    </source>
</evidence>
<comment type="subcellular location">
    <subcellularLocation>
        <location evidence="1">Cell inner membrane</location>
        <topology evidence="1">Multi-pass membrane protein</topology>
    </subcellularLocation>
    <subcellularLocation>
        <location evidence="13">Cell membrane</location>
        <topology evidence="13">Multi-pass membrane protein</topology>
    </subcellularLocation>
</comment>
<evidence type="ECO:0000256" key="13">
    <source>
        <dbReference type="HAMAP-Rule" id="MF_01810"/>
    </source>
</evidence>
<dbReference type="Gene3D" id="2.70.98.90">
    <property type="match status" value="1"/>
</dbReference>
<feature type="transmembrane region" description="Helical" evidence="13">
    <location>
        <begin position="380"/>
        <end position="403"/>
    </location>
</feature>
<comment type="caution">
    <text evidence="17">The sequence shown here is derived from an EMBL/GenBank/DDBJ whole genome shotgun (WGS) entry which is preliminary data.</text>
</comment>
<feature type="compositionally biased region" description="Low complexity" evidence="14">
    <location>
        <begin position="39"/>
        <end position="50"/>
    </location>
</feature>
<comment type="function">
    <text evidence="13">Required for the insertion and/or proper folding and/or complex formation of integral membrane proteins into the membrane. Involved in integration of membrane proteins that insert both dependently and independently of the Sec translocase complex, as well as at least some lipoproteins. Aids folding of multispanning membrane proteins.</text>
</comment>
<dbReference type="Pfam" id="PF02096">
    <property type="entry name" value="60KD_IMP"/>
    <property type="match status" value="1"/>
</dbReference>
<name>A0A231V0V5_9HYPH</name>
<evidence type="ECO:0000256" key="6">
    <source>
        <dbReference type="ARBA" id="ARBA00022692"/>
    </source>
</evidence>
<dbReference type="PANTHER" id="PTHR12428">
    <property type="entry name" value="OXA1"/>
    <property type="match status" value="1"/>
</dbReference>
<evidence type="ECO:0000256" key="7">
    <source>
        <dbReference type="ARBA" id="ARBA00022927"/>
    </source>
</evidence>
<evidence type="ECO:0000256" key="4">
    <source>
        <dbReference type="ARBA" id="ARBA00022448"/>
    </source>
</evidence>
<comment type="subunit">
    <text evidence="13">Interacts with the Sec translocase complex via SecD. Specifically interacts with transmembrane segments of nascent integral membrane proteins during membrane integration.</text>
</comment>
<keyword evidence="7 13" id="KW-0653">Protein transport</keyword>
<keyword evidence="8 13" id="KW-1133">Transmembrane helix</keyword>
<dbReference type="GO" id="GO:0032977">
    <property type="term" value="F:membrane insertase activity"/>
    <property type="evidence" value="ECO:0007669"/>
    <property type="project" value="InterPro"/>
</dbReference>
<evidence type="ECO:0000313" key="17">
    <source>
        <dbReference type="EMBL" id="OXT01770.1"/>
    </source>
</evidence>
<dbReference type="HAMAP" id="MF_01810">
    <property type="entry name" value="YidC_type1"/>
    <property type="match status" value="1"/>
</dbReference>
<dbReference type="InterPro" id="IPR047196">
    <property type="entry name" value="YidC_ALB_C"/>
</dbReference>
<dbReference type="CDD" id="cd19961">
    <property type="entry name" value="EcYidC-like_peri"/>
    <property type="match status" value="1"/>
</dbReference>
<dbReference type="InterPro" id="IPR028053">
    <property type="entry name" value="Membr_insert_YidC_N"/>
</dbReference>
<dbReference type="AlphaFoldDB" id="A0A231V0V5"/>
<dbReference type="GO" id="GO:0051205">
    <property type="term" value="P:protein insertion into membrane"/>
    <property type="evidence" value="ECO:0007669"/>
    <property type="project" value="TreeGrafter"/>
</dbReference>
<keyword evidence="6 13" id="KW-0812">Transmembrane</keyword>
<dbReference type="Proteomes" id="UP000215405">
    <property type="component" value="Unassembled WGS sequence"/>
</dbReference>
<dbReference type="PANTHER" id="PTHR12428:SF65">
    <property type="entry name" value="CYTOCHROME C OXIDASE ASSEMBLY PROTEIN COX18, MITOCHONDRIAL"/>
    <property type="match status" value="1"/>
</dbReference>
<dbReference type="EMBL" id="NBYO01000001">
    <property type="protein sequence ID" value="OXT01770.1"/>
    <property type="molecule type" value="Genomic_DNA"/>
</dbReference>
<protein>
    <recommendedName>
        <fullName evidence="3 13">Membrane protein insertase YidC</fullName>
    </recommendedName>
    <alternativeName>
        <fullName evidence="12 13">Foldase YidC</fullName>
    </alternativeName>
    <alternativeName>
        <fullName evidence="11 13">Membrane integrase YidC</fullName>
    </alternativeName>
    <alternativeName>
        <fullName evidence="13">Membrane protein YidC</fullName>
    </alternativeName>
</protein>
<feature type="transmembrane region" description="Helical" evidence="13">
    <location>
        <begin position="6"/>
        <end position="26"/>
    </location>
</feature>
<sequence length="607" mass="67597">MEQQRNFLITIVLSVVILAGWQYFYMGPKIEAERARVEAQQSTTPAATPGQTGGAQGNMPASSSETAVAPGSTEVPGATQQTREQAVSTGGRVPIDTPSLAGSINLTGARLDDLRLKNYRVSVDKSSPAVELLNPASLEKGWFAELGFVGGSDLGELPNGTTQWQLAEGETLTVNQPVTLRYTNDAGLTFERRIAVDENYMFTVADTIRNETGRSVALQPYGRTTRFNKPQGTSVYVLHEGLIGVTGEDGLMEVDYDDLEDDGNLTPGRSSDGWLGITDKYWAVALIPETNDGSFQPRYAYFSNGRPSYQADYLSDAVAVPAGGETTVTNRVFAGAKVSQQIDGYEEEYEIRQFDLLIDWGWFYFITRPMFWLIDSLFKLFGNFGLAILGATVVVKLIFFPLANMSYASMARMKKLQPKMLEIREKHKDDKMKQQQATMELYKTEKVNPAAGCLPMLVQIPVFFALYKVLYVTIEMRHAPFFGWIQDLSAPDPTSLFNLFGLLPYEVPTFLLIGIWPLIMGVTMFLQMQMNPAPPDPTQAMIFKWMPIVFTFMMAGFPAGLVIYWAWNNTLSILQQGAIMKRQGVKIELWDNLKGLFTRKKSENPAE</sequence>
<gene>
    <name evidence="13" type="primary">yidC</name>
    <name evidence="17" type="ORF">B7H23_02090</name>
</gene>
<evidence type="ECO:0000256" key="11">
    <source>
        <dbReference type="ARBA" id="ARBA00033245"/>
    </source>
</evidence>
<proteinExistence type="inferred from homology"/>
<evidence type="ECO:0000256" key="5">
    <source>
        <dbReference type="ARBA" id="ARBA00022475"/>
    </source>
</evidence>
<evidence type="ECO:0000256" key="10">
    <source>
        <dbReference type="ARBA" id="ARBA00023186"/>
    </source>
</evidence>
<keyword evidence="4 13" id="KW-0813">Transport</keyword>
<dbReference type="Pfam" id="PF14849">
    <property type="entry name" value="YidC_periplas"/>
    <property type="match status" value="1"/>
</dbReference>
<feature type="domain" description="Membrane insertase YidC/Oxa/ALB C-terminal" evidence="15">
    <location>
        <begin position="384"/>
        <end position="580"/>
    </location>
</feature>
<dbReference type="InterPro" id="IPR001708">
    <property type="entry name" value="YidC/ALB3/OXA1/COX18"/>
</dbReference>
<feature type="domain" description="Membrane insertase YidC N-terminal" evidence="16">
    <location>
        <begin position="92"/>
        <end position="373"/>
    </location>
</feature>
<keyword evidence="18" id="KW-1185">Reference proteome</keyword>
<accession>A0A231V0V5</accession>
<dbReference type="PRINTS" id="PR01900">
    <property type="entry name" value="YIDCPROTEIN"/>
</dbReference>
<evidence type="ECO:0000256" key="14">
    <source>
        <dbReference type="SAM" id="MobiDB-lite"/>
    </source>
</evidence>
<dbReference type="GO" id="GO:0005886">
    <property type="term" value="C:plasma membrane"/>
    <property type="evidence" value="ECO:0007669"/>
    <property type="project" value="UniProtKB-SubCell"/>
</dbReference>
<feature type="region of interest" description="Disordered" evidence="14">
    <location>
        <begin position="36"/>
        <end position="94"/>
    </location>
</feature>
<evidence type="ECO:0000313" key="18">
    <source>
        <dbReference type="Proteomes" id="UP000215405"/>
    </source>
</evidence>
<evidence type="ECO:0000256" key="1">
    <source>
        <dbReference type="ARBA" id="ARBA00004429"/>
    </source>
</evidence>
<reference evidence="18" key="1">
    <citation type="journal article" date="2017" name="Int. J. Syst. Evol. Microbiol.">
        <title>Notoacmeibacter marinus gen. nov., sp. nov., isolated from the gut of a limpet and proposal of Notoacmeibacteraceae fam. nov. in the order Rhizobiales of the class Alphaproteobacteria.</title>
        <authorList>
            <person name="Huang Z."/>
            <person name="Guo F."/>
            <person name="Lai Q."/>
        </authorList>
    </citation>
    <scope>NUCLEOTIDE SEQUENCE [LARGE SCALE GENOMIC DNA]</scope>
    <source>
        <strain evidence="18">XMTR2A4</strain>
    </source>
</reference>
<dbReference type="InterPro" id="IPR019998">
    <property type="entry name" value="Membr_insert_YidC"/>
</dbReference>
<feature type="transmembrane region" description="Helical" evidence="13">
    <location>
        <begin position="547"/>
        <end position="567"/>
    </location>
</feature>
<evidence type="ECO:0000256" key="3">
    <source>
        <dbReference type="ARBA" id="ARBA00015325"/>
    </source>
</evidence>
<evidence type="ECO:0000256" key="2">
    <source>
        <dbReference type="ARBA" id="ARBA00010527"/>
    </source>
</evidence>
<dbReference type="PRINTS" id="PR00701">
    <property type="entry name" value="60KDINNERMP"/>
</dbReference>
<dbReference type="InterPro" id="IPR028055">
    <property type="entry name" value="YidC/Oxa/ALB_C"/>
</dbReference>
<dbReference type="InterPro" id="IPR038221">
    <property type="entry name" value="YidC_periplasmic_sf"/>
</dbReference>
<dbReference type="CDD" id="cd20070">
    <property type="entry name" value="5TM_YidC_Alb3"/>
    <property type="match status" value="1"/>
</dbReference>
<evidence type="ECO:0000256" key="8">
    <source>
        <dbReference type="ARBA" id="ARBA00022989"/>
    </source>
</evidence>
<dbReference type="NCBIfam" id="NF002353">
    <property type="entry name" value="PRK01318.1-4"/>
    <property type="match status" value="1"/>
</dbReference>
<evidence type="ECO:0000256" key="9">
    <source>
        <dbReference type="ARBA" id="ARBA00023136"/>
    </source>
</evidence>
<keyword evidence="5 13" id="KW-1003">Cell membrane</keyword>
<dbReference type="NCBIfam" id="TIGR03593">
    <property type="entry name" value="yidC_nterm"/>
    <property type="match status" value="1"/>
</dbReference>
<keyword evidence="9 13" id="KW-0472">Membrane</keyword>
<organism evidence="17 18">
    <name type="scientific">Notoacmeibacter marinus</name>
    <dbReference type="NCBI Taxonomy" id="1876515"/>
    <lineage>
        <taxon>Bacteria</taxon>
        <taxon>Pseudomonadati</taxon>
        <taxon>Pseudomonadota</taxon>
        <taxon>Alphaproteobacteria</taxon>
        <taxon>Hyphomicrobiales</taxon>
        <taxon>Notoacmeibacteraceae</taxon>
        <taxon>Notoacmeibacter</taxon>
    </lineage>
</organism>